<reference evidence="4 5" key="1">
    <citation type="submission" date="2018-12" db="EMBL/GenBank/DDBJ databases">
        <authorList>
            <person name="Grouzdev D.S."/>
            <person name="Krutkina M.S."/>
        </authorList>
    </citation>
    <scope>NUCLEOTIDE SEQUENCE [LARGE SCALE GENOMIC DNA]</scope>
    <source>
        <strain evidence="4 5">RmlP026</strain>
    </source>
</reference>
<dbReference type="Gene3D" id="3.40.50.11090">
    <property type="match status" value="1"/>
</dbReference>
<dbReference type="RefSeq" id="WP_129225990.1">
    <property type="nucleotide sequence ID" value="NZ_QYBB01000009.1"/>
</dbReference>
<dbReference type="Gene3D" id="3.90.550.10">
    <property type="entry name" value="Spore Coat Polysaccharide Biosynthesis Protein SpsA, Chain A"/>
    <property type="match status" value="1"/>
</dbReference>
<keyword evidence="4" id="KW-0808">Transferase</keyword>
<proteinExistence type="predicted"/>
<dbReference type="Pfam" id="PF22772">
    <property type="entry name" value="WsaF_C"/>
    <property type="match status" value="1"/>
</dbReference>
<comment type="caution">
    <text evidence="4">The sequence shown here is derived from an EMBL/GenBank/DDBJ whole genome shotgun (WGS) entry which is preliminary data.</text>
</comment>
<dbReference type="SUPFAM" id="SSF53448">
    <property type="entry name" value="Nucleotide-diphospho-sugar transferases"/>
    <property type="match status" value="1"/>
</dbReference>
<dbReference type="Gene3D" id="3.40.50.2000">
    <property type="entry name" value="Glycogen Phosphorylase B"/>
    <property type="match status" value="1"/>
</dbReference>
<dbReference type="PANTHER" id="PTHR43685">
    <property type="entry name" value="GLYCOSYLTRANSFERASE"/>
    <property type="match status" value="1"/>
</dbReference>
<keyword evidence="5" id="KW-1185">Reference proteome</keyword>
<dbReference type="Proteomes" id="UP000290759">
    <property type="component" value="Unassembled WGS sequence"/>
</dbReference>
<evidence type="ECO:0000313" key="5">
    <source>
        <dbReference type="Proteomes" id="UP000290759"/>
    </source>
</evidence>
<dbReference type="GO" id="GO:0030247">
    <property type="term" value="F:polysaccharide binding"/>
    <property type="evidence" value="ECO:0007669"/>
    <property type="project" value="InterPro"/>
</dbReference>
<accession>A0A4Q2U7X5</accession>
<gene>
    <name evidence="4" type="ORF">D3273_09900</name>
</gene>
<dbReference type="Pfam" id="PF21374">
    <property type="entry name" value="WsaF_N"/>
    <property type="match status" value="1"/>
</dbReference>
<dbReference type="AlphaFoldDB" id="A0A4Q2U7X5"/>
<dbReference type="Pfam" id="PF00535">
    <property type="entry name" value="Glycos_transf_2"/>
    <property type="match status" value="1"/>
</dbReference>
<dbReference type="GO" id="GO:0016740">
    <property type="term" value="F:transferase activity"/>
    <property type="evidence" value="ECO:0007669"/>
    <property type="project" value="UniProtKB-KW"/>
</dbReference>
<dbReference type="PANTHER" id="PTHR43685:SF2">
    <property type="entry name" value="GLYCOSYLTRANSFERASE 2-LIKE DOMAIN-CONTAINING PROTEIN"/>
    <property type="match status" value="1"/>
</dbReference>
<dbReference type="InterPro" id="IPR055050">
    <property type="entry name" value="WsaF_C"/>
</dbReference>
<feature type="domain" description="WsaF C-terminal" evidence="3">
    <location>
        <begin position="843"/>
        <end position="982"/>
    </location>
</feature>
<name>A0A4Q2U7X5_9HYPH</name>
<feature type="domain" description="Glycosyltransferase 2-like" evidence="1">
    <location>
        <begin position="254"/>
        <end position="417"/>
    </location>
</feature>
<evidence type="ECO:0000259" key="3">
    <source>
        <dbReference type="Pfam" id="PF22772"/>
    </source>
</evidence>
<dbReference type="EMBL" id="QYBB01000009">
    <property type="protein sequence ID" value="RYC32038.1"/>
    <property type="molecule type" value="Genomic_DNA"/>
</dbReference>
<reference evidence="4 5" key="2">
    <citation type="submission" date="2019-02" db="EMBL/GenBank/DDBJ databases">
        <title>'Lichenibacterium ramalinii' gen. nov. sp. nov., 'Lichenibacterium minor' gen. nov. sp. nov.</title>
        <authorList>
            <person name="Pankratov T."/>
        </authorList>
    </citation>
    <scope>NUCLEOTIDE SEQUENCE [LARGE SCALE GENOMIC DNA]</scope>
    <source>
        <strain evidence="4 5">RmlP026</strain>
    </source>
</reference>
<evidence type="ECO:0000259" key="2">
    <source>
        <dbReference type="Pfam" id="PF21374"/>
    </source>
</evidence>
<dbReference type="InterPro" id="IPR029044">
    <property type="entry name" value="Nucleotide-diphossugar_trans"/>
</dbReference>
<protein>
    <submittedName>
        <fullName evidence="4">Glycosyltransferase</fullName>
    </submittedName>
</protein>
<dbReference type="InterPro" id="IPR050834">
    <property type="entry name" value="Glycosyltransf_2"/>
</dbReference>
<sequence>MTKNDGGSGARPIPLLARLLSGLFGDADRRALRLEARRLADAGLIAPRFYRAARPGLRGPAAEHYLRHGHGAGHDPHPAISARALAALFPDGGGPNPLALFLDRAEAQDAALPDALRCAVEPLPDAIHTGLGTAVFVRGWAYAPRGRIRFLDVTVGEARTPVADHSQPRADVLDAELEHDPEGNSFFSGFEAVVPLPAVAGPEDREVRLRLVTRDGAVLERAIGTMTLLPGDGRSPVPVVWSGRDTGDGPRVAICMATHNPPLDLFAAQVASIKAQTHRNWICIVSDDASPDVALRRMAPMLDDPRFVFLRNPDRLDFYGNFERALRAVPPDADMVALSDQDDRWHPDKIATLLGAMDDEAQLAYADVRIVDGEGRARSDTFWDARRNNFTSLPSLLSANTVMGAASLFRASLLRQILPFPERLGAAYHDHWIGLNALAAGAIRYVDRPLHDYVQHGGNVIGHKRDADAPGLAEAGRAVASALRRRGPVGQVLRDIVARATVDRQSLVAQKAVLARVLLLRHPGARPGVRRVLERMSGLTRLAPALRERLLAAVEKRPTLNHEGHFLRAVLVSRGRQAAYRALRGPQMKRIRRRRMVHGMRHLLASGDAAGRIDFRHSGHGRDIPAMSFGHIGWIFHNVSPLTLRPSPDEPKRVNLLLATINFDVLFGGYIGMFNLALRLGRDGHAVRIVLLDETDVNLADWRARIARYPGLGHLFDAVEVAYRHDRAIPLAVSPDDRFVATSGWSAHVAHKATAALGQGRFVFLIQEFEPFFGPMNTNTALLRQAYDFPQFGLFSTALLRDYFRDNRIGLFEAEGGDERAAVFSNAIQRFAPTRAQLERRGRRILFYARPEDHAARNMFEMGIAALVALFSDPAVVAAGWTAHGIGSIATADRLELVPGTFLTMVPKTSLQGYIDMLPGFDVGLSLMLTPHPSLVPLEMAAAGLPTVTNTFANKTEAALRAISPNLIGVKPTLDGIVDGLRAAIARVDDVDARLAGAGVMTWPTDWDEAFPADAMERVNAVLTE</sequence>
<dbReference type="InterPro" id="IPR001173">
    <property type="entry name" value="Glyco_trans_2-like"/>
</dbReference>
<dbReference type="InterPro" id="IPR048510">
    <property type="entry name" value="WsaF_N"/>
</dbReference>
<organism evidence="4 5">
    <name type="scientific">Lichenibacterium minor</name>
    <dbReference type="NCBI Taxonomy" id="2316528"/>
    <lineage>
        <taxon>Bacteria</taxon>
        <taxon>Pseudomonadati</taxon>
        <taxon>Pseudomonadota</taxon>
        <taxon>Alphaproteobacteria</taxon>
        <taxon>Hyphomicrobiales</taxon>
        <taxon>Lichenihabitantaceae</taxon>
        <taxon>Lichenibacterium</taxon>
    </lineage>
</organism>
<feature type="domain" description="WsaF N-terminal" evidence="2">
    <location>
        <begin position="653"/>
        <end position="790"/>
    </location>
</feature>
<dbReference type="OrthoDB" id="9816424at2"/>
<evidence type="ECO:0000259" key="1">
    <source>
        <dbReference type="Pfam" id="PF00535"/>
    </source>
</evidence>
<evidence type="ECO:0000313" key="4">
    <source>
        <dbReference type="EMBL" id="RYC32038.1"/>
    </source>
</evidence>